<proteinExistence type="predicted"/>
<gene>
    <name evidence="1" type="ORF">GCM10010468_59520</name>
</gene>
<dbReference type="EMBL" id="BAAAUV010000019">
    <property type="protein sequence ID" value="GAA3229550.1"/>
    <property type="molecule type" value="Genomic_DNA"/>
</dbReference>
<accession>A0ABP6QHU8</accession>
<keyword evidence="2" id="KW-1185">Reference proteome</keyword>
<sequence>MGVLGELARRCAFGDLAALARAGVAPAEILGTCEFGKQLLELDAEDFGDADPSVPGALVERARQIRMPQEPRESVRGALASMRPAYALLLEVIAIRWARREMAGLVAAAHIASEYLHVLAWEPVLGHGADPARLGERMAVPGSRFGIVAEAEHCEHTRGVRAACDRSLRVSKEPGEGWRAYLDRQHSQMAKGLGVCAAECRTPCTPVTGLPERVRIALADRNHLAREFADGALVKLRHAAPVGHGFGVPSQEELQDAWARSRTSLSKHALFHAAPDPDPDFPLKGLPQAFTAVAAAKIAPSTLLHDVSLHLQTLLPDD</sequence>
<evidence type="ECO:0008006" key="3">
    <source>
        <dbReference type="Google" id="ProtNLM"/>
    </source>
</evidence>
<dbReference type="Proteomes" id="UP001501237">
    <property type="component" value="Unassembled WGS sequence"/>
</dbReference>
<evidence type="ECO:0000313" key="2">
    <source>
        <dbReference type="Proteomes" id="UP001501237"/>
    </source>
</evidence>
<dbReference type="RefSeq" id="WP_344834947.1">
    <property type="nucleotide sequence ID" value="NZ_BAAAUV010000019.1"/>
</dbReference>
<evidence type="ECO:0000313" key="1">
    <source>
        <dbReference type="EMBL" id="GAA3229550.1"/>
    </source>
</evidence>
<protein>
    <recommendedName>
        <fullName evidence="3">DUF222 domain-containing protein</fullName>
    </recommendedName>
</protein>
<comment type="caution">
    <text evidence="1">The sequence shown here is derived from an EMBL/GenBank/DDBJ whole genome shotgun (WGS) entry which is preliminary data.</text>
</comment>
<name>A0ABP6QHU8_9ACTN</name>
<reference evidence="2" key="1">
    <citation type="journal article" date="2019" name="Int. J. Syst. Evol. Microbiol.">
        <title>The Global Catalogue of Microorganisms (GCM) 10K type strain sequencing project: providing services to taxonomists for standard genome sequencing and annotation.</title>
        <authorList>
            <consortium name="The Broad Institute Genomics Platform"/>
            <consortium name="The Broad Institute Genome Sequencing Center for Infectious Disease"/>
            <person name="Wu L."/>
            <person name="Ma J."/>
        </authorList>
    </citation>
    <scope>NUCLEOTIDE SEQUENCE [LARGE SCALE GENOMIC DNA]</scope>
    <source>
        <strain evidence="2">JCM 9377</strain>
    </source>
</reference>
<organism evidence="1 2">
    <name type="scientific">Actinocorallia longicatena</name>
    <dbReference type="NCBI Taxonomy" id="111803"/>
    <lineage>
        <taxon>Bacteria</taxon>
        <taxon>Bacillati</taxon>
        <taxon>Actinomycetota</taxon>
        <taxon>Actinomycetes</taxon>
        <taxon>Streptosporangiales</taxon>
        <taxon>Thermomonosporaceae</taxon>
        <taxon>Actinocorallia</taxon>
    </lineage>
</organism>